<dbReference type="PANTHER" id="PTHR45648:SF22">
    <property type="entry name" value="GDSL LIPASE_ACYLHYDROLASE FAMILY PROTEIN (AFU_ORTHOLOGUE AFUA_4G14700)"/>
    <property type="match status" value="1"/>
</dbReference>
<evidence type="ECO:0000256" key="1">
    <source>
        <dbReference type="ARBA" id="ARBA00022801"/>
    </source>
</evidence>
<dbReference type="OrthoDB" id="1600564at2759"/>
<gene>
    <name evidence="4" type="ORF">INT45_009445</name>
</gene>
<dbReference type="InterPro" id="IPR036514">
    <property type="entry name" value="SGNH_hydro_sf"/>
</dbReference>
<evidence type="ECO:0000313" key="4">
    <source>
        <dbReference type="EMBL" id="KAG2222433.1"/>
    </source>
</evidence>
<keyword evidence="3" id="KW-0472">Membrane</keyword>
<accession>A0A8H7S6L7</accession>
<dbReference type="Proteomes" id="UP000646827">
    <property type="component" value="Unassembled WGS sequence"/>
</dbReference>
<comment type="caution">
    <text evidence="4">The sequence shown here is derived from an EMBL/GenBank/DDBJ whole genome shotgun (WGS) entry which is preliminary data.</text>
</comment>
<dbReference type="InterPro" id="IPR051058">
    <property type="entry name" value="GDSL_Est/Lipase"/>
</dbReference>
<reference evidence="4 5" key="1">
    <citation type="submission" date="2020-12" db="EMBL/GenBank/DDBJ databases">
        <title>Metabolic potential, ecology and presence of endohyphal bacteria is reflected in genomic diversity of Mucoromycotina.</title>
        <authorList>
            <person name="Muszewska A."/>
            <person name="Okrasinska A."/>
            <person name="Steczkiewicz K."/>
            <person name="Drgas O."/>
            <person name="Orlowska M."/>
            <person name="Perlinska-Lenart U."/>
            <person name="Aleksandrzak-Piekarczyk T."/>
            <person name="Szatraj K."/>
            <person name="Zielenkiewicz U."/>
            <person name="Pilsyk S."/>
            <person name="Malc E."/>
            <person name="Mieczkowski P."/>
            <person name="Kruszewska J.S."/>
            <person name="Biernat P."/>
            <person name="Pawlowska J."/>
        </authorList>
    </citation>
    <scope>NUCLEOTIDE SEQUENCE [LARGE SCALE GENOMIC DNA]</scope>
    <source>
        <strain evidence="4 5">CBS 142.35</strain>
    </source>
</reference>
<dbReference type="InterPro" id="IPR001087">
    <property type="entry name" value="GDSL"/>
</dbReference>
<dbReference type="AlphaFoldDB" id="A0A8H7S6L7"/>
<keyword evidence="3" id="KW-1133">Transmembrane helix</keyword>
<evidence type="ECO:0000313" key="5">
    <source>
        <dbReference type="Proteomes" id="UP000646827"/>
    </source>
</evidence>
<dbReference type="SUPFAM" id="SSF52266">
    <property type="entry name" value="SGNH hydrolase"/>
    <property type="match status" value="1"/>
</dbReference>
<keyword evidence="5" id="KW-1185">Reference proteome</keyword>
<feature type="region of interest" description="Disordered" evidence="2">
    <location>
        <begin position="242"/>
        <end position="275"/>
    </location>
</feature>
<proteinExistence type="predicted"/>
<feature type="compositionally biased region" description="Pro residues" evidence="2">
    <location>
        <begin position="247"/>
        <end position="262"/>
    </location>
</feature>
<feature type="compositionally biased region" description="Polar residues" evidence="2">
    <location>
        <begin position="265"/>
        <end position="275"/>
    </location>
</feature>
<evidence type="ECO:0000256" key="2">
    <source>
        <dbReference type="SAM" id="MobiDB-lite"/>
    </source>
</evidence>
<keyword evidence="1" id="KW-0378">Hydrolase</keyword>
<dbReference type="GO" id="GO:0016788">
    <property type="term" value="F:hydrolase activity, acting on ester bonds"/>
    <property type="evidence" value="ECO:0007669"/>
    <property type="project" value="InterPro"/>
</dbReference>
<dbReference type="EMBL" id="JAEPRB010000083">
    <property type="protein sequence ID" value="KAG2222433.1"/>
    <property type="molecule type" value="Genomic_DNA"/>
</dbReference>
<name>A0A8H7S6L7_9FUNG</name>
<feature type="transmembrane region" description="Helical" evidence="3">
    <location>
        <begin position="292"/>
        <end position="309"/>
    </location>
</feature>
<keyword evidence="3" id="KW-0812">Transmembrane</keyword>
<organism evidence="4 5">
    <name type="scientific">Circinella minor</name>
    <dbReference type="NCBI Taxonomy" id="1195481"/>
    <lineage>
        <taxon>Eukaryota</taxon>
        <taxon>Fungi</taxon>
        <taxon>Fungi incertae sedis</taxon>
        <taxon>Mucoromycota</taxon>
        <taxon>Mucoromycotina</taxon>
        <taxon>Mucoromycetes</taxon>
        <taxon>Mucorales</taxon>
        <taxon>Lichtheimiaceae</taxon>
        <taxon>Circinella</taxon>
    </lineage>
</organism>
<dbReference type="Gene3D" id="3.40.50.1110">
    <property type="entry name" value="SGNH hydrolase"/>
    <property type="match status" value="1"/>
</dbReference>
<protein>
    <submittedName>
        <fullName evidence="4">Uncharacterized protein</fullName>
    </submittedName>
</protein>
<dbReference type="PANTHER" id="PTHR45648">
    <property type="entry name" value="GDSL LIPASE/ACYLHYDROLASE FAMILY PROTEIN (AFU_ORTHOLOGUE AFUA_4G14700)"/>
    <property type="match status" value="1"/>
</dbReference>
<dbReference type="Pfam" id="PF00657">
    <property type="entry name" value="Lipase_GDSL"/>
    <property type="match status" value="1"/>
</dbReference>
<evidence type="ECO:0000256" key="3">
    <source>
        <dbReference type="SAM" id="Phobius"/>
    </source>
</evidence>
<sequence length="338" mass="37754">MSLFVYGDSFSDINDRTRKTNGPLWSENLAEGWGVPLKSFAQAGALTCARPDEVSDLSQQLMSAKSAISSTTKGDVKNTHAIFIGNTDIADGTDSTVQVEPLLRCMKQHVLEIQRLDGNARILLLGLPPLEFSPFYLQSEKKLQQVVKQRTMDYNGAVEDAAQEWHDELKMDISFVDIYTVFNSVLGDPEEYNMENVEDAYWEKCQGTCLDSMDSYLWWDSIHMTGAGHQAISKDILSRLPTVDPSKPLPPPPPPPPAPVPAPANQQTNDDSVKQQQLEGDVDTPFYNQVHIASWFLLFFVCLFILFLIRPARIAGLFRNCAKTRKFSKPAMSGYSVV</sequence>